<dbReference type="RefSeq" id="WP_154532480.1">
    <property type="nucleotide sequence ID" value="NZ_VUNG01000001.1"/>
</dbReference>
<dbReference type="PANTHER" id="PTHR30069:SF29">
    <property type="entry name" value="HEMOGLOBIN AND HEMOGLOBIN-HAPTOGLOBIN-BINDING PROTEIN 1-RELATED"/>
    <property type="match status" value="1"/>
</dbReference>
<evidence type="ECO:0000256" key="8">
    <source>
        <dbReference type="ARBA" id="ARBA00023170"/>
    </source>
</evidence>
<dbReference type="Gene3D" id="2.40.170.20">
    <property type="entry name" value="TonB-dependent receptor, beta-barrel domain"/>
    <property type="match status" value="1"/>
</dbReference>
<dbReference type="InterPro" id="IPR012910">
    <property type="entry name" value="Plug_dom"/>
</dbReference>
<keyword evidence="8 14" id="KW-0675">Receptor</keyword>
<organism evidence="14 15">
    <name type="scientific">Hallella mizrahii</name>
    <dbReference type="NCBI Taxonomy" id="2606637"/>
    <lineage>
        <taxon>Bacteria</taxon>
        <taxon>Pseudomonadati</taxon>
        <taxon>Bacteroidota</taxon>
        <taxon>Bacteroidia</taxon>
        <taxon>Bacteroidales</taxon>
        <taxon>Prevotellaceae</taxon>
        <taxon>Hallella</taxon>
    </lineage>
</organism>
<comment type="caution">
    <text evidence="14">The sequence shown here is derived from an EMBL/GenBank/DDBJ whole genome shotgun (WGS) entry which is preliminary data.</text>
</comment>
<feature type="domain" description="TonB-dependent receptor plug" evidence="13">
    <location>
        <begin position="86"/>
        <end position="189"/>
    </location>
</feature>
<evidence type="ECO:0000259" key="12">
    <source>
        <dbReference type="Pfam" id="PF00593"/>
    </source>
</evidence>
<feature type="domain" description="TonB-dependent receptor-like beta-barrel" evidence="12">
    <location>
        <begin position="224"/>
        <end position="663"/>
    </location>
</feature>
<evidence type="ECO:0000256" key="10">
    <source>
        <dbReference type="PROSITE-ProRule" id="PRU01360"/>
    </source>
</evidence>
<evidence type="ECO:0000259" key="13">
    <source>
        <dbReference type="Pfam" id="PF07715"/>
    </source>
</evidence>
<evidence type="ECO:0000313" key="14">
    <source>
        <dbReference type="EMBL" id="MST83162.1"/>
    </source>
</evidence>
<evidence type="ECO:0000256" key="11">
    <source>
        <dbReference type="RuleBase" id="RU003357"/>
    </source>
</evidence>
<keyword evidence="2 10" id="KW-0813">Transport</keyword>
<evidence type="ECO:0000256" key="4">
    <source>
        <dbReference type="ARBA" id="ARBA00022692"/>
    </source>
</evidence>
<evidence type="ECO:0000256" key="9">
    <source>
        <dbReference type="ARBA" id="ARBA00023237"/>
    </source>
</evidence>
<dbReference type="PANTHER" id="PTHR30069">
    <property type="entry name" value="TONB-DEPENDENT OUTER MEMBRANE RECEPTOR"/>
    <property type="match status" value="1"/>
</dbReference>
<dbReference type="Gene3D" id="2.170.130.10">
    <property type="entry name" value="TonB-dependent receptor, plug domain"/>
    <property type="match status" value="1"/>
</dbReference>
<keyword evidence="15" id="KW-1185">Reference proteome</keyword>
<evidence type="ECO:0000256" key="2">
    <source>
        <dbReference type="ARBA" id="ARBA00022448"/>
    </source>
</evidence>
<proteinExistence type="inferred from homology"/>
<dbReference type="Pfam" id="PF00593">
    <property type="entry name" value="TonB_dep_Rec_b-barrel"/>
    <property type="match status" value="1"/>
</dbReference>
<dbReference type="SUPFAM" id="SSF56935">
    <property type="entry name" value="Porins"/>
    <property type="match status" value="1"/>
</dbReference>
<dbReference type="AlphaFoldDB" id="A0A7K0KB55"/>
<name>A0A7K0KB55_9BACT</name>
<keyword evidence="6 11" id="KW-0798">TonB box</keyword>
<dbReference type="InterPro" id="IPR039426">
    <property type="entry name" value="TonB-dep_rcpt-like"/>
</dbReference>
<comment type="similarity">
    <text evidence="10 11">Belongs to the TonB-dependent receptor family.</text>
</comment>
<keyword evidence="7 10" id="KW-0472">Membrane</keyword>
<evidence type="ECO:0000256" key="3">
    <source>
        <dbReference type="ARBA" id="ARBA00022452"/>
    </source>
</evidence>
<keyword evidence="5" id="KW-0732">Signal</keyword>
<keyword evidence="9 10" id="KW-0998">Cell outer membrane</keyword>
<evidence type="ECO:0000313" key="15">
    <source>
        <dbReference type="Proteomes" id="UP000438914"/>
    </source>
</evidence>
<evidence type="ECO:0000256" key="6">
    <source>
        <dbReference type="ARBA" id="ARBA00023077"/>
    </source>
</evidence>
<dbReference type="GO" id="GO:0044718">
    <property type="term" value="P:siderophore transmembrane transport"/>
    <property type="evidence" value="ECO:0007669"/>
    <property type="project" value="TreeGrafter"/>
</dbReference>
<dbReference type="GO" id="GO:0009279">
    <property type="term" value="C:cell outer membrane"/>
    <property type="evidence" value="ECO:0007669"/>
    <property type="project" value="UniProtKB-SubCell"/>
</dbReference>
<dbReference type="Pfam" id="PF07715">
    <property type="entry name" value="Plug"/>
    <property type="match status" value="1"/>
</dbReference>
<dbReference type="PROSITE" id="PS52016">
    <property type="entry name" value="TONB_DEPENDENT_REC_3"/>
    <property type="match status" value="1"/>
</dbReference>
<sequence length="689" mass="76644">MFKTVFNKQRPMKFTHFSRKPYALFACLGREVLVGTLSVATLTYAKAEGISTDVDKANPDSLIRQGETLGEVDITATRAPLAQSRQARMVIVLNREEIQAAPVQSVNDLLKYAVGVDVRQRGAIGAQTDVSIRGGNDEQITLLLNGINICDPQTGHNAFDFPVDISDIERIEVLEGPAGRVYGTSSLLGAINIVTRKPNATSIDAHVEGGSYGYLSLGARGAWGGSRWGQSLSGTFTRSDGYTRSKAGQLNTDYSTAKGFYQGQYLDKDVRVNWHAGASAKNFGSSTFYSPKFDNQFEHSFKTFTALQAETQQGTVHLKPSIYWNHQYDRFELLRGDESKVPFNYHRTDIYGANINAWFDWALGRTALGAELRNEDLVSTNLGNALSRSRHIHGSSRDYVKGLNRTNLQFVLEHNVVTGPLTVSAGLVAAKNSGADMNMRVYPGIDASVRLGKGWSLFASYNSSLRMPSFTELFYSVGGHKADPNLKPEKLRAVEGGLRYVVDGISAKASVFHNHYTHLIDWIDDGTKDDDGNVVWKSVNYGKINALGVEAMTEFDFRKLLPEQHVLRRLNVSYCFINQDQHEGEGIRSLYALEYLKNKVVTTLGLNLWRQLTLDVSYRFQHRMGHYNDLQGELHSYGSYGILDANLVWTAPHYTVYLKGNNLLDRDYVDIGNVPQPGTWVMGGVSIKW</sequence>
<dbReference type="InterPro" id="IPR000531">
    <property type="entry name" value="Beta-barrel_TonB"/>
</dbReference>
<dbReference type="GO" id="GO:0015344">
    <property type="term" value="F:siderophore uptake transmembrane transporter activity"/>
    <property type="evidence" value="ECO:0007669"/>
    <property type="project" value="TreeGrafter"/>
</dbReference>
<dbReference type="Proteomes" id="UP000438914">
    <property type="component" value="Unassembled WGS sequence"/>
</dbReference>
<evidence type="ECO:0000256" key="1">
    <source>
        <dbReference type="ARBA" id="ARBA00004571"/>
    </source>
</evidence>
<keyword evidence="4 10" id="KW-0812">Transmembrane</keyword>
<dbReference type="InterPro" id="IPR037066">
    <property type="entry name" value="Plug_dom_sf"/>
</dbReference>
<keyword evidence="3 10" id="KW-1134">Transmembrane beta strand</keyword>
<dbReference type="InterPro" id="IPR036942">
    <property type="entry name" value="Beta-barrel_TonB_sf"/>
</dbReference>
<accession>A0A7K0KB55</accession>
<gene>
    <name evidence="14" type="ORF">FYJ73_00410</name>
</gene>
<protein>
    <submittedName>
        <fullName evidence="14">TonB-dependent receptor</fullName>
    </submittedName>
</protein>
<evidence type="ECO:0000256" key="5">
    <source>
        <dbReference type="ARBA" id="ARBA00022729"/>
    </source>
</evidence>
<evidence type="ECO:0000256" key="7">
    <source>
        <dbReference type="ARBA" id="ARBA00023136"/>
    </source>
</evidence>
<reference evidence="14 15" key="1">
    <citation type="submission" date="2019-08" db="EMBL/GenBank/DDBJ databases">
        <title>In-depth cultivation of the pig gut microbiome towards novel bacterial diversity and tailored functional studies.</title>
        <authorList>
            <person name="Wylensek D."/>
            <person name="Hitch T.C.A."/>
            <person name="Clavel T."/>
        </authorList>
    </citation>
    <scope>NUCLEOTIDE SEQUENCE [LARGE SCALE GENOMIC DNA]</scope>
    <source>
        <strain evidence="14 15">LKV-178-WT-2A</strain>
    </source>
</reference>
<comment type="subcellular location">
    <subcellularLocation>
        <location evidence="1 10">Cell outer membrane</location>
        <topology evidence="1 10">Multi-pass membrane protein</topology>
    </subcellularLocation>
</comment>
<dbReference type="EMBL" id="VUNG01000001">
    <property type="protein sequence ID" value="MST83162.1"/>
    <property type="molecule type" value="Genomic_DNA"/>
</dbReference>